<organism evidence="2 3">
    <name type="scientific">Athelia psychrophila</name>
    <dbReference type="NCBI Taxonomy" id="1759441"/>
    <lineage>
        <taxon>Eukaryota</taxon>
        <taxon>Fungi</taxon>
        <taxon>Dikarya</taxon>
        <taxon>Basidiomycota</taxon>
        <taxon>Agaricomycotina</taxon>
        <taxon>Agaricomycetes</taxon>
        <taxon>Agaricomycetidae</taxon>
        <taxon>Atheliales</taxon>
        <taxon>Atheliaceae</taxon>
        <taxon>Athelia</taxon>
    </lineage>
</organism>
<evidence type="ECO:0000313" key="2">
    <source>
        <dbReference type="EMBL" id="KZP13182.1"/>
    </source>
</evidence>
<keyword evidence="3" id="KW-1185">Reference proteome</keyword>
<dbReference type="Proteomes" id="UP000076532">
    <property type="component" value="Unassembled WGS sequence"/>
</dbReference>
<feature type="compositionally biased region" description="Low complexity" evidence="1">
    <location>
        <begin position="61"/>
        <end position="74"/>
    </location>
</feature>
<proteinExistence type="predicted"/>
<feature type="region of interest" description="Disordered" evidence="1">
    <location>
        <begin position="50"/>
        <end position="74"/>
    </location>
</feature>
<name>A0A166C145_9AGAM</name>
<gene>
    <name evidence="2" type="ORF">FIBSPDRAFT_936456</name>
</gene>
<dbReference type="AlphaFoldDB" id="A0A166C145"/>
<dbReference type="EMBL" id="KV417636">
    <property type="protein sequence ID" value="KZP13182.1"/>
    <property type="molecule type" value="Genomic_DNA"/>
</dbReference>
<evidence type="ECO:0000313" key="3">
    <source>
        <dbReference type="Proteomes" id="UP000076532"/>
    </source>
</evidence>
<sequence>MCQSYKTLYTSGGTVNNIVNGGVCNIHNQVNNTYYGVAPAMSSNPNPVHMHTQGPEASSEAGISRSSRQQGSSAHVVSESLVIDEGSVCHPIYSLRIDRFVVKYRDSRGAPAADAVDCCG</sequence>
<accession>A0A166C145</accession>
<protein>
    <submittedName>
        <fullName evidence="2">Uncharacterized protein</fullName>
    </submittedName>
</protein>
<reference evidence="2 3" key="1">
    <citation type="journal article" date="2016" name="Mol. Biol. Evol.">
        <title>Comparative Genomics of Early-Diverging Mushroom-Forming Fungi Provides Insights into the Origins of Lignocellulose Decay Capabilities.</title>
        <authorList>
            <person name="Nagy L.G."/>
            <person name="Riley R."/>
            <person name="Tritt A."/>
            <person name="Adam C."/>
            <person name="Daum C."/>
            <person name="Floudas D."/>
            <person name="Sun H."/>
            <person name="Yadav J.S."/>
            <person name="Pangilinan J."/>
            <person name="Larsson K.H."/>
            <person name="Matsuura K."/>
            <person name="Barry K."/>
            <person name="Labutti K."/>
            <person name="Kuo R."/>
            <person name="Ohm R.A."/>
            <person name="Bhattacharya S.S."/>
            <person name="Shirouzu T."/>
            <person name="Yoshinaga Y."/>
            <person name="Martin F.M."/>
            <person name="Grigoriev I.V."/>
            <person name="Hibbett D.S."/>
        </authorList>
    </citation>
    <scope>NUCLEOTIDE SEQUENCE [LARGE SCALE GENOMIC DNA]</scope>
    <source>
        <strain evidence="2 3">CBS 109695</strain>
    </source>
</reference>
<evidence type="ECO:0000256" key="1">
    <source>
        <dbReference type="SAM" id="MobiDB-lite"/>
    </source>
</evidence>